<evidence type="ECO:0000313" key="5">
    <source>
        <dbReference type="Proteomes" id="UP000233597"/>
    </source>
</evidence>
<sequence length="233" mass="25436">MRLNNIAGLSFDLDDTLWPFNAAVLKAEAALYQWLRHQAPATAGILSGPEQLRQFRNDLAVTCPAMAHDPALLRRTSIRNILMAAGENPDLADPGYDLFYAERQKVTFFDDAHPALKYLSRHYPLAAISNGNADLAAIGIDHFFQARFFAHQLGIAKPDARIFHASAGALNIAPPDMLHVGDDVELDVRGALLAGCKAAWLVRDRAQDALAGADDVSDTLIIQNLHQLCDMLG</sequence>
<dbReference type="InterPro" id="IPR006439">
    <property type="entry name" value="HAD-SF_hydro_IA"/>
</dbReference>
<dbReference type="OrthoDB" id="9809962at2"/>
<comment type="cofactor">
    <cofactor evidence="1">
        <name>Mg(2+)</name>
        <dbReference type="ChEBI" id="CHEBI:18420"/>
    </cofactor>
</comment>
<dbReference type="Gene3D" id="3.40.50.1000">
    <property type="entry name" value="HAD superfamily/HAD-like"/>
    <property type="match status" value="1"/>
</dbReference>
<protein>
    <submittedName>
        <fullName evidence="4">HAD family hydrolase</fullName>
    </submittedName>
</protein>
<dbReference type="EMBL" id="NWTK01000007">
    <property type="protein sequence ID" value="PKR53930.1"/>
    <property type="molecule type" value="Genomic_DNA"/>
</dbReference>
<dbReference type="NCBIfam" id="TIGR01549">
    <property type="entry name" value="HAD-SF-IA-v1"/>
    <property type="match status" value="1"/>
</dbReference>
<dbReference type="SUPFAM" id="SSF56784">
    <property type="entry name" value="HAD-like"/>
    <property type="match status" value="1"/>
</dbReference>
<dbReference type="Pfam" id="PF00702">
    <property type="entry name" value="Hydrolase"/>
    <property type="match status" value="1"/>
</dbReference>
<proteinExistence type="predicted"/>
<accession>A0A2N3KTU2</accession>
<name>A0A2N3KTU2_9PROT</name>
<gene>
    <name evidence="4" type="ORF">COO20_13070</name>
</gene>
<evidence type="ECO:0000256" key="3">
    <source>
        <dbReference type="ARBA" id="ARBA00022842"/>
    </source>
</evidence>
<keyword evidence="2 4" id="KW-0378">Hydrolase</keyword>
<comment type="caution">
    <text evidence="4">The sequence shown here is derived from an EMBL/GenBank/DDBJ whole genome shotgun (WGS) entry which is preliminary data.</text>
</comment>
<organism evidence="4 5">
    <name type="scientific">Thalassospira marina</name>
    <dbReference type="NCBI Taxonomy" id="2048283"/>
    <lineage>
        <taxon>Bacteria</taxon>
        <taxon>Pseudomonadati</taxon>
        <taxon>Pseudomonadota</taxon>
        <taxon>Alphaproteobacteria</taxon>
        <taxon>Rhodospirillales</taxon>
        <taxon>Thalassospiraceae</taxon>
        <taxon>Thalassospira</taxon>
    </lineage>
</organism>
<dbReference type="AlphaFoldDB" id="A0A2N3KTU2"/>
<dbReference type="InterPro" id="IPR036412">
    <property type="entry name" value="HAD-like_sf"/>
</dbReference>
<dbReference type="PANTHER" id="PTHR46470:SF4">
    <property type="entry name" value="5-AMINO-6-(5-PHOSPHO-D-RIBITYLAMINO)URACIL PHOSPHATASE YIGB"/>
    <property type="match status" value="1"/>
</dbReference>
<dbReference type="RefSeq" id="WP_101267168.1">
    <property type="nucleotide sequence ID" value="NZ_NWTK01000007.1"/>
</dbReference>
<dbReference type="GO" id="GO:0016787">
    <property type="term" value="F:hydrolase activity"/>
    <property type="evidence" value="ECO:0007669"/>
    <property type="project" value="UniProtKB-KW"/>
</dbReference>
<keyword evidence="3" id="KW-0460">Magnesium</keyword>
<dbReference type="Gene3D" id="1.20.120.1600">
    <property type="match status" value="1"/>
</dbReference>
<dbReference type="InterPro" id="IPR051400">
    <property type="entry name" value="HAD-like_hydrolase"/>
</dbReference>
<evidence type="ECO:0000256" key="2">
    <source>
        <dbReference type="ARBA" id="ARBA00022801"/>
    </source>
</evidence>
<evidence type="ECO:0000313" key="4">
    <source>
        <dbReference type="EMBL" id="PKR53930.1"/>
    </source>
</evidence>
<dbReference type="SFLD" id="SFLDS00003">
    <property type="entry name" value="Haloacid_Dehalogenase"/>
    <property type="match status" value="1"/>
</dbReference>
<dbReference type="GO" id="GO:0009231">
    <property type="term" value="P:riboflavin biosynthetic process"/>
    <property type="evidence" value="ECO:0007669"/>
    <property type="project" value="TreeGrafter"/>
</dbReference>
<reference evidence="4 5" key="1">
    <citation type="submission" date="2017-09" db="EMBL/GenBank/DDBJ databases">
        <title>Biodiversity and function of Thalassospira species in the particle-attached aromatic-hydrocarbon-degrading consortia from the surface seawater of the South China Sea.</title>
        <authorList>
            <person name="Dong C."/>
            <person name="Liu R."/>
            <person name="Shao Z."/>
        </authorList>
    </citation>
    <scope>NUCLEOTIDE SEQUENCE [LARGE SCALE GENOMIC DNA]</scope>
    <source>
        <strain evidence="4 5">CSC1P2</strain>
    </source>
</reference>
<dbReference type="Proteomes" id="UP000233597">
    <property type="component" value="Unassembled WGS sequence"/>
</dbReference>
<evidence type="ECO:0000256" key="1">
    <source>
        <dbReference type="ARBA" id="ARBA00001946"/>
    </source>
</evidence>
<dbReference type="InterPro" id="IPR023214">
    <property type="entry name" value="HAD_sf"/>
</dbReference>
<dbReference type="SFLD" id="SFLDG01129">
    <property type="entry name" value="C1.5:_HAD__Beta-PGM__Phosphata"/>
    <property type="match status" value="1"/>
</dbReference>
<dbReference type="PANTHER" id="PTHR46470">
    <property type="entry name" value="N-ACYLNEURAMINATE-9-PHOSPHATASE"/>
    <property type="match status" value="1"/>
</dbReference>